<feature type="compositionally biased region" description="Low complexity" evidence="1">
    <location>
        <begin position="107"/>
        <end position="117"/>
    </location>
</feature>
<evidence type="ECO:0008006" key="4">
    <source>
        <dbReference type="Google" id="ProtNLM"/>
    </source>
</evidence>
<keyword evidence="3" id="KW-1185">Reference proteome</keyword>
<comment type="caution">
    <text evidence="2">The sequence shown here is derived from an EMBL/GenBank/DDBJ whole genome shotgun (WGS) entry which is preliminary data.</text>
</comment>
<evidence type="ECO:0000256" key="1">
    <source>
        <dbReference type="SAM" id="MobiDB-lite"/>
    </source>
</evidence>
<accession>A0ABN2H4R4</accession>
<proteinExistence type="predicted"/>
<protein>
    <recommendedName>
        <fullName evidence="4">Ferritin-like domain-containing protein</fullName>
    </recommendedName>
</protein>
<dbReference type="EMBL" id="BAAANY010000010">
    <property type="protein sequence ID" value="GAA1681620.1"/>
    <property type="molecule type" value="Genomic_DNA"/>
</dbReference>
<reference evidence="2 3" key="1">
    <citation type="journal article" date="2019" name="Int. J. Syst. Evol. Microbiol.">
        <title>The Global Catalogue of Microorganisms (GCM) 10K type strain sequencing project: providing services to taxonomists for standard genome sequencing and annotation.</title>
        <authorList>
            <consortium name="The Broad Institute Genomics Platform"/>
            <consortium name="The Broad Institute Genome Sequencing Center for Infectious Disease"/>
            <person name="Wu L."/>
            <person name="Ma J."/>
        </authorList>
    </citation>
    <scope>NUCLEOTIDE SEQUENCE [LARGE SCALE GENOMIC DNA]</scope>
    <source>
        <strain evidence="2 3">JCM 14718</strain>
    </source>
</reference>
<gene>
    <name evidence="2" type="ORF">GCM10009765_33470</name>
</gene>
<name>A0ABN2H4R4_9ACTN</name>
<organism evidence="2 3">
    <name type="scientific">Fodinicola feengrottensis</name>
    <dbReference type="NCBI Taxonomy" id="435914"/>
    <lineage>
        <taxon>Bacteria</taxon>
        <taxon>Bacillati</taxon>
        <taxon>Actinomycetota</taxon>
        <taxon>Actinomycetes</taxon>
        <taxon>Mycobacteriales</taxon>
        <taxon>Fodinicola</taxon>
    </lineage>
</organism>
<evidence type="ECO:0000313" key="2">
    <source>
        <dbReference type="EMBL" id="GAA1681620.1"/>
    </source>
</evidence>
<sequence length="162" mass="15592">MLTAVASLTVAGGTGLVAGCTGEPAAPAAPDPVTTALTSLLKAEQALLAGYDSAIGGHSSLADQLAGVRADHAAHVKALAALLARRDPDPDPSPSPSGQHGSVTPDGSLAGGSSSSARQTLAGLEKQQTTAAVAGCLIAADAEAALLASLAAAEASHLEVLT</sequence>
<feature type="region of interest" description="Disordered" evidence="1">
    <location>
        <begin position="85"/>
        <end position="122"/>
    </location>
</feature>
<dbReference type="Proteomes" id="UP001500618">
    <property type="component" value="Unassembled WGS sequence"/>
</dbReference>
<evidence type="ECO:0000313" key="3">
    <source>
        <dbReference type="Proteomes" id="UP001500618"/>
    </source>
</evidence>